<dbReference type="EMBL" id="CM001218">
    <property type="protein sequence ID" value="AES65131.1"/>
    <property type="molecule type" value="Genomic_DNA"/>
</dbReference>
<dbReference type="InterPro" id="IPR009810">
    <property type="entry name" value="Nodulin_late_dom"/>
</dbReference>
<dbReference type="HOGENOM" id="CLU_181053_4_0_1"/>
<dbReference type="EMBL" id="BT142872">
    <property type="protein sequence ID" value="AFK42666.1"/>
    <property type="molecule type" value="mRNA"/>
</dbReference>
<evidence type="ECO:0000313" key="6">
    <source>
        <dbReference type="Proteomes" id="UP000002051"/>
    </source>
</evidence>
<organism evidence="2 6">
    <name type="scientific">Medicago truncatula</name>
    <name type="common">Barrel medic</name>
    <name type="synonym">Medicago tribuloides</name>
    <dbReference type="NCBI Taxonomy" id="3880"/>
    <lineage>
        <taxon>Eukaryota</taxon>
        <taxon>Viridiplantae</taxon>
        <taxon>Streptophyta</taxon>
        <taxon>Embryophyta</taxon>
        <taxon>Tracheophyta</taxon>
        <taxon>Spermatophyta</taxon>
        <taxon>Magnoliopsida</taxon>
        <taxon>eudicotyledons</taxon>
        <taxon>Gunneridae</taxon>
        <taxon>Pentapetalae</taxon>
        <taxon>rosids</taxon>
        <taxon>fabids</taxon>
        <taxon>Fabales</taxon>
        <taxon>Fabaceae</taxon>
        <taxon>Papilionoideae</taxon>
        <taxon>50 kb inversion clade</taxon>
        <taxon>NPAAA clade</taxon>
        <taxon>Hologalegina</taxon>
        <taxon>IRL clade</taxon>
        <taxon>Trifolieae</taxon>
        <taxon>Medicago</taxon>
    </lineage>
</organism>
<evidence type="ECO:0000259" key="1">
    <source>
        <dbReference type="Pfam" id="PF07127"/>
    </source>
</evidence>
<evidence type="ECO:0000313" key="2">
    <source>
        <dbReference type="EMBL" id="AES65131.1"/>
    </source>
</evidence>
<reference evidence="4" key="5">
    <citation type="journal article" date="2018" name="Nat. Plants">
        <title>Whole-genome landscape of Medicago truncatula symbiotic genes.</title>
        <authorList>
            <person name="Pecrix Y."/>
            <person name="Gamas P."/>
            <person name="Carrere S."/>
        </authorList>
    </citation>
    <scope>NUCLEOTIDE SEQUENCE</scope>
    <source>
        <tissue evidence="4">Leaves</tissue>
    </source>
</reference>
<proteinExistence type="evidence at transcript level"/>
<dbReference type="EnsemblPlants" id="AES65131">
    <property type="protein sequence ID" value="AES65131"/>
    <property type="gene ID" value="MTR_2g035755"/>
</dbReference>
<dbReference type="Pfam" id="PF07127">
    <property type="entry name" value="Nodulin_late"/>
    <property type="match status" value="1"/>
</dbReference>
<reference evidence="2 6" key="3">
    <citation type="journal article" date="2014" name="BMC Genomics">
        <title>An improved genome release (version Mt4.0) for the model legume Medicago truncatula.</title>
        <authorList>
            <person name="Tang H."/>
            <person name="Krishnakumar V."/>
            <person name="Bidwell S."/>
            <person name="Rosen B."/>
            <person name="Chan A."/>
            <person name="Zhou S."/>
            <person name="Gentzbittel L."/>
            <person name="Childs K.L."/>
            <person name="Yandell M."/>
            <person name="Gundlach H."/>
            <person name="Mayer K.F."/>
            <person name="Schwartz D.C."/>
            <person name="Town C.D."/>
        </authorList>
    </citation>
    <scope>GENOME REANNOTATION</scope>
    <source>
        <strain evidence="5 6">cv. Jemalong A17</strain>
    </source>
</reference>
<dbReference type="EMBL" id="PSQE01000002">
    <property type="protein sequence ID" value="RHN73300.1"/>
    <property type="molecule type" value="Genomic_DNA"/>
</dbReference>
<keyword evidence="6" id="KW-1185">Reference proteome</keyword>
<dbReference type="AlphaFoldDB" id="G7INE8"/>
<accession>G7INE8</accession>
<dbReference type="Proteomes" id="UP000265566">
    <property type="component" value="Chromosome 2"/>
</dbReference>
<reference evidence="3" key="2">
    <citation type="submission" date="2012-05" db="EMBL/GenBank/DDBJ databases">
        <authorList>
            <person name="Krishnakumar V."/>
            <person name="Cheung F."/>
            <person name="Xiao Y."/>
            <person name="Chan A."/>
            <person name="Moskal W.A."/>
            <person name="Town C.D."/>
        </authorList>
    </citation>
    <scope>NUCLEOTIDE SEQUENCE</scope>
</reference>
<protein>
    <submittedName>
        <fullName evidence="2">Nodule Cysteine-Rich (NCR) secreted peptide</fullName>
    </submittedName>
    <submittedName>
        <fullName evidence="4">Putative Late nodulin</fullName>
    </submittedName>
</protein>
<evidence type="ECO:0000313" key="4">
    <source>
        <dbReference type="EMBL" id="RHN73300.1"/>
    </source>
</evidence>
<gene>
    <name evidence="2" type="ordered locus">MTR_2g035755</name>
    <name evidence="4" type="ORF">MtrunA17_Chr2g0296971</name>
</gene>
<reference evidence="2 6" key="1">
    <citation type="journal article" date="2011" name="Nature">
        <title>The Medicago genome provides insight into the evolution of rhizobial symbioses.</title>
        <authorList>
            <person name="Young N.D."/>
            <person name="Debelle F."/>
            <person name="Oldroyd G.E."/>
            <person name="Geurts R."/>
            <person name="Cannon S.B."/>
            <person name="Udvardi M.K."/>
            <person name="Benedito V.A."/>
            <person name="Mayer K.F."/>
            <person name="Gouzy J."/>
            <person name="Schoof H."/>
            <person name="Van de Peer Y."/>
            <person name="Proost S."/>
            <person name="Cook D.R."/>
            <person name="Meyers B.C."/>
            <person name="Spannagl M."/>
            <person name="Cheung F."/>
            <person name="De Mita S."/>
            <person name="Krishnakumar V."/>
            <person name="Gundlach H."/>
            <person name="Zhou S."/>
            <person name="Mudge J."/>
            <person name="Bharti A.K."/>
            <person name="Murray J.D."/>
            <person name="Naoumkina M.A."/>
            <person name="Rosen B."/>
            <person name="Silverstein K.A."/>
            <person name="Tang H."/>
            <person name="Rombauts S."/>
            <person name="Zhao P.X."/>
            <person name="Zhou P."/>
            <person name="Barbe V."/>
            <person name="Bardou P."/>
            <person name="Bechner M."/>
            <person name="Bellec A."/>
            <person name="Berger A."/>
            <person name="Berges H."/>
            <person name="Bidwell S."/>
            <person name="Bisseling T."/>
            <person name="Choisne N."/>
            <person name="Couloux A."/>
            <person name="Denny R."/>
            <person name="Deshpande S."/>
            <person name="Dai X."/>
            <person name="Doyle J.J."/>
            <person name="Dudez A.M."/>
            <person name="Farmer A.D."/>
            <person name="Fouteau S."/>
            <person name="Franken C."/>
            <person name="Gibelin C."/>
            <person name="Gish J."/>
            <person name="Goldstein S."/>
            <person name="Gonzalez A.J."/>
            <person name="Green P.J."/>
            <person name="Hallab A."/>
            <person name="Hartog M."/>
            <person name="Hua A."/>
            <person name="Humphray S.J."/>
            <person name="Jeong D.H."/>
            <person name="Jing Y."/>
            <person name="Jocker A."/>
            <person name="Kenton S.M."/>
            <person name="Kim D.J."/>
            <person name="Klee K."/>
            <person name="Lai H."/>
            <person name="Lang C."/>
            <person name="Lin S."/>
            <person name="Macmil S.L."/>
            <person name="Magdelenat G."/>
            <person name="Matthews L."/>
            <person name="McCorrison J."/>
            <person name="Monaghan E.L."/>
            <person name="Mun J.H."/>
            <person name="Najar F.Z."/>
            <person name="Nicholson C."/>
            <person name="Noirot C."/>
            <person name="O'Bleness M."/>
            <person name="Paule C.R."/>
            <person name="Poulain J."/>
            <person name="Prion F."/>
            <person name="Qin B."/>
            <person name="Qu C."/>
            <person name="Retzel E.F."/>
            <person name="Riddle C."/>
            <person name="Sallet E."/>
            <person name="Samain S."/>
            <person name="Samson N."/>
            <person name="Sanders I."/>
            <person name="Saurat O."/>
            <person name="Scarpelli C."/>
            <person name="Schiex T."/>
            <person name="Segurens B."/>
            <person name="Severin A.J."/>
            <person name="Sherrier D.J."/>
            <person name="Shi R."/>
            <person name="Sims S."/>
            <person name="Singer S.R."/>
            <person name="Sinharoy S."/>
            <person name="Sterck L."/>
            <person name="Viollet A."/>
            <person name="Wang B.B."/>
            <person name="Wang K."/>
            <person name="Wang M."/>
            <person name="Wang X."/>
            <person name="Warfsmann J."/>
            <person name="Weissenbach J."/>
            <person name="White D.D."/>
            <person name="White J.D."/>
            <person name="Wiley G.B."/>
            <person name="Wincker P."/>
            <person name="Xing Y."/>
            <person name="Yang L."/>
            <person name="Yao Z."/>
            <person name="Ying F."/>
            <person name="Zhai J."/>
            <person name="Zhou L."/>
            <person name="Zuber A."/>
            <person name="Denarie J."/>
            <person name="Dixon R.A."/>
            <person name="May G.D."/>
            <person name="Schwartz D.C."/>
            <person name="Rogers J."/>
            <person name="Quetier F."/>
            <person name="Town C.D."/>
            <person name="Roe B.A."/>
        </authorList>
    </citation>
    <scope>NUCLEOTIDE SEQUENCE [LARGE SCALE GENOMIC DNA]</scope>
    <source>
        <strain evidence="2">A17</strain>
        <strain evidence="5 6">cv. Jemalong A17</strain>
    </source>
</reference>
<dbReference type="Gramene" id="rna9099">
    <property type="protein sequence ID" value="RHN73300.1"/>
    <property type="gene ID" value="gene9099"/>
</dbReference>
<dbReference type="Proteomes" id="UP000002051">
    <property type="component" value="Chromosome 2"/>
</dbReference>
<dbReference type="GO" id="GO:0046872">
    <property type="term" value="F:metal ion binding"/>
    <property type="evidence" value="ECO:0007669"/>
    <property type="project" value="InterPro"/>
</dbReference>
<evidence type="ECO:0000313" key="5">
    <source>
        <dbReference type="EnsemblPlants" id="AES65131"/>
    </source>
</evidence>
<sequence>MKRRRNMSYILKSLYDMIFFISLLFFVVENVSATYGFYCDDDVPCNPHLCLPPLQVICGGDFLCFCIYQ</sequence>
<name>G7INE8_MEDTR</name>
<reference evidence="5" key="4">
    <citation type="submission" date="2015-04" db="UniProtKB">
        <authorList>
            <consortium name="EnsemblPlants"/>
        </authorList>
    </citation>
    <scope>IDENTIFICATION</scope>
    <source>
        <strain evidence="5">cv. Jemalong A17</strain>
    </source>
</reference>
<dbReference type="PaxDb" id="3880-AES65131"/>
<feature type="domain" description="Late nodulin" evidence="1">
    <location>
        <begin position="7"/>
        <end position="58"/>
    </location>
</feature>
<evidence type="ECO:0000313" key="3">
    <source>
        <dbReference type="EMBL" id="AFK42666.1"/>
    </source>
</evidence>